<dbReference type="EMBL" id="FMYU01000003">
    <property type="protein sequence ID" value="SDC26061.1"/>
    <property type="molecule type" value="Genomic_DNA"/>
</dbReference>
<evidence type="ECO:0000313" key="3">
    <source>
        <dbReference type="Proteomes" id="UP000199411"/>
    </source>
</evidence>
<keyword evidence="1" id="KW-1133">Transmembrane helix</keyword>
<evidence type="ECO:0000313" key="2">
    <source>
        <dbReference type="EMBL" id="SDC26061.1"/>
    </source>
</evidence>
<dbReference type="PANTHER" id="PTHR38442:SF1">
    <property type="entry name" value="INNER MEMBRANE PROTEIN"/>
    <property type="match status" value="1"/>
</dbReference>
<dbReference type="RefSeq" id="WP_025392077.1">
    <property type="nucleotide sequence ID" value="NZ_FMYU01000003.1"/>
</dbReference>
<dbReference type="PANTHER" id="PTHR38442">
    <property type="entry name" value="INNER MEMBRANE PROTEIN-RELATED"/>
    <property type="match status" value="1"/>
</dbReference>
<keyword evidence="1" id="KW-0472">Membrane</keyword>
<feature type="transmembrane region" description="Helical" evidence="1">
    <location>
        <begin position="490"/>
        <end position="510"/>
    </location>
</feature>
<proteinExistence type="predicted"/>
<keyword evidence="3" id="KW-1185">Reference proteome</keyword>
<gene>
    <name evidence="2" type="ORF">SAMN05660835_00563</name>
</gene>
<keyword evidence="1" id="KW-0812">Transmembrane</keyword>
<name>A0A1G6K5E4_9BACT</name>
<dbReference type="OrthoDB" id="9769590at2"/>
<protein>
    <submittedName>
        <fullName evidence="2">Uncharacterized membrane-anchored protein YjiN, DUF445 family</fullName>
    </submittedName>
</protein>
<dbReference type="InterPro" id="IPR007383">
    <property type="entry name" value="DUF445"/>
</dbReference>
<dbReference type="GO" id="GO:0005886">
    <property type="term" value="C:plasma membrane"/>
    <property type="evidence" value="ECO:0007669"/>
    <property type="project" value="TreeGrafter"/>
</dbReference>
<organism evidence="2 3">
    <name type="scientific">Desulfurella multipotens</name>
    <dbReference type="NCBI Taxonomy" id="79269"/>
    <lineage>
        <taxon>Bacteria</taxon>
        <taxon>Pseudomonadati</taxon>
        <taxon>Campylobacterota</taxon>
        <taxon>Desulfurellia</taxon>
        <taxon>Desulfurellales</taxon>
        <taxon>Desulfurellaceae</taxon>
        <taxon>Desulfurella</taxon>
    </lineage>
</organism>
<dbReference type="AlphaFoldDB" id="A0A1G6K5E4"/>
<accession>A0A1G6K5E4</accession>
<dbReference type="Proteomes" id="UP000199411">
    <property type="component" value="Unassembled WGS sequence"/>
</dbReference>
<evidence type="ECO:0000256" key="1">
    <source>
        <dbReference type="SAM" id="Phobius"/>
    </source>
</evidence>
<reference evidence="3" key="1">
    <citation type="submission" date="2016-10" db="EMBL/GenBank/DDBJ databases">
        <authorList>
            <person name="Varghese N."/>
            <person name="Submissions S."/>
        </authorList>
    </citation>
    <scope>NUCLEOTIDE SEQUENCE [LARGE SCALE GENOMIC DNA]</scope>
    <source>
        <strain evidence="3">DSM 8415</strain>
    </source>
</reference>
<sequence length="513" mass="60203">MNDKKKLANIFLLSSIAVFLICHIFATQNLVIYILQKVSEAAVVGGFADWFAVSALFRHPLGLKIPHTNIIENNRQKLIDSISKTVSDTWLSKTYLTVQINNINPSDIILNLSKKQRHINSLKNFIRKYILKILAFTYTKQFDSVLQKYVDTYIYKLNLYDFFQKNAKNFFESNLYQELYNSISTKIKHYITNINNKTICELIIKEIDTNVETKLSQTLKNIVDKKLDSIIENLCDFLELLIEYNADTISNYIENFIESYKNKTISKDIIITLLEGFNIIDKKALSQDLIEQLKSLILEIKQNKTNKIRLSIKNYATNQIYENQTKIHSYIIEFLYSILNQNIDKFKNYIVKYLDNENASRKIAKWINWFIDSDILSEFYKQNEFNIKMLISIKIQKSIKNAIIQNKSLITNKINFDKNFNYIYNYLINQLLQHKNEFNNFVKKKLIYIMKQNHYLIGKTVKQYLNNLQHEQLINQIESKVGNDLQYIRINGSIVGSIIGFVIAIASLIIKKI</sequence>
<dbReference type="Pfam" id="PF04286">
    <property type="entry name" value="DUF445"/>
    <property type="match status" value="1"/>
</dbReference>